<accession>A0A6L6Q0E0</accession>
<name>A0A6L6Q0E0_9BURK</name>
<organism evidence="1 2">
    <name type="scientific">Pseudoduganella ginsengisoli</name>
    <dbReference type="NCBI Taxonomy" id="1462440"/>
    <lineage>
        <taxon>Bacteria</taxon>
        <taxon>Pseudomonadati</taxon>
        <taxon>Pseudomonadota</taxon>
        <taxon>Betaproteobacteria</taxon>
        <taxon>Burkholderiales</taxon>
        <taxon>Oxalobacteraceae</taxon>
        <taxon>Telluria group</taxon>
        <taxon>Pseudoduganella</taxon>
    </lineage>
</organism>
<dbReference type="EMBL" id="WNLA01000006">
    <property type="protein sequence ID" value="MTW02708.1"/>
    <property type="molecule type" value="Genomic_DNA"/>
</dbReference>
<sequence>MRGLDIRVMLAQAKITALCNPEEAQELYCDVLYEAMAQGVRDARANIDQVPLLFKGEELLESRWHDGYMTELLRQDMDDCPSCNDGTGNPCPFHG</sequence>
<reference evidence="1 2" key="1">
    <citation type="submission" date="2019-11" db="EMBL/GenBank/DDBJ databases">
        <title>Type strains purchased from KCTC, JCM and DSMZ.</title>
        <authorList>
            <person name="Lu H."/>
        </authorList>
    </citation>
    <scope>NUCLEOTIDE SEQUENCE [LARGE SCALE GENOMIC DNA]</scope>
    <source>
        <strain evidence="1 2">KCTC 42409</strain>
    </source>
</reference>
<dbReference type="RefSeq" id="WP_155439107.1">
    <property type="nucleotide sequence ID" value="NZ_WNLA01000006.1"/>
</dbReference>
<dbReference type="AlphaFoldDB" id="A0A6L6Q0E0"/>
<proteinExistence type="predicted"/>
<evidence type="ECO:0000313" key="1">
    <source>
        <dbReference type="EMBL" id="MTW02708.1"/>
    </source>
</evidence>
<protein>
    <submittedName>
        <fullName evidence="1">Uncharacterized protein</fullName>
    </submittedName>
</protein>
<dbReference type="OrthoDB" id="8763048at2"/>
<comment type="caution">
    <text evidence="1">The sequence shown here is derived from an EMBL/GenBank/DDBJ whole genome shotgun (WGS) entry which is preliminary data.</text>
</comment>
<gene>
    <name evidence="1" type="ORF">GM668_11500</name>
</gene>
<dbReference type="Proteomes" id="UP000484015">
    <property type="component" value="Unassembled WGS sequence"/>
</dbReference>
<evidence type="ECO:0000313" key="2">
    <source>
        <dbReference type="Proteomes" id="UP000484015"/>
    </source>
</evidence>
<keyword evidence="2" id="KW-1185">Reference proteome</keyword>